<dbReference type="Proteomes" id="UP000244722">
    <property type="component" value="Unassembled WGS sequence"/>
</dbReference>
<comment type="caution">
    <text evidence="3">The sequence shown here is derived from an EMBL/GenBank/DDBJ whole genome shotgun (WGS) entry which is preliminary data.</text>
</comment>
<organism evidence="3 4">
    <name type="scientific">Tuber borchii</name>
    <name type="common">White truffle</name>
    <dbReference type="NCBI Taxonomy" id="42251"/>
    <lineage>
        <taxon>Eukaryota</taxon>
        <taxon>Fungi</taxon>
        <taxon>Dikarya</taxon>
        <taxon>Ascomycota</taxon>
        <taxon>Pezizomycotina</taxon>
        <taxon>Pezizomycetes</taxon>
        <taxon>Pezizales</taxon>
        <taxon>Tuberaceae</taxon>
        <taxon>Tuber</taxon>
    </lineage>
</organism>
<evidence type="ECO:0000256" key="1">
    <source>
        <dbReference type="SAM" id="MobiDB-lite"/>
    </source>
</evidence>
<feature type="transmembrane region" description="Helical" evidence="2">
    <location>
        <begin position="93"/>
        <end position="113"/>
    </location>
</feature>
<evidence type="ECO:0000313" key="4">
    <source>
        <dbReference type="Proteomes" id="UP000244722"/>
    </source>
</evidence>
<evidence type="ECO:0000256" key="2">
    <source>
        <dbReference type="SAM" id="Phobius"/>
    </source>
</evidence>
<evidence type="ECO:0000313" key="3">
    <source>
        <dbReference type="EMBL" id="PUU83868.1"/>
    </source>
</evidence>
<keyword evidence="4" id="KW-1185">Reference proteome</keyword>
<protein>
    <submittedName>
        <fullName evidence="3">Uncharacterized protein</fullName>
    </submittedName>
</protein>
<keyword evidence="2" id="KW-1133">Transmembrane helix</keyword>
<feature type="transmembrane region" description="Helical" evidence="2">
    <location>
        <begin position="50"/>
        <end position="73"/>
    </location>
</feature>
<dbReference type="EMBL" id="NESQ01000006">
    <property type="protein sequence ID" value="PUU83868.1"/>
    <property type="molecule type" value="Genomic_DNA"/>
</dbReference>
<feature type="region of interest" description="Disordered" evidence="1">
    <location>
        <begin position="1"/>
        <end position="38"/>
    </location>
</feature>
<reference evidence="3 4" key="1">
    <citation type="submission" date="2017-04" db="EMBL/GenBank/DDBJ databases">
        <title>Draft genome sequence of Tuber borchii Vittad., a whitish edible truffle.</title>
        <authorList>
            <consortium name="DOE Joint Genome Institute"/>
            <person name="Murat C."/>
            <person name="Kuo A."/>
            <person name="Barry K.W."/>
            <person name="Clum A."/>
            <person name="Dockter R.B."/>
            <person name="Fauchery L."/>
            <person name="Iotti M."/>
            <person name="Kohler A."/>
            <person name="Labutti K."/>
            <person name="Lindquist E.A."/>
            <person name="Lipzen A."/>
            <person name="Ohm R.A."/>
            <person name="Wang M."/>
            <person name="Grigoriev I.V."/>
            <person name="Zambonelli A."/>
            <person name="Martin F.M."/>
        </authorList>
    </citation>
    <scope>NUCLEOTIDE SEQUENCE [LARGE SCALE GENOMIC DNA]</scope>
    <source>
        <strain evidence="3 4">Tbo3840</strain>
    </source>
</reference>
<sequence length="114" mass="12110">MSPLHPMNSSEVYQPPASPPDASPFGSSSPQPPPQLLVTYTDHKSNTASIVIAALSLIAIFLALAFLVVYGVYRFGIGFLQGKRVPRKGGEVICGNGALSLLMFCLPLVVVLVR</sequence>
<dbReference type="AlphaFoldDB" id="A0A2T7A807"/>
<keyword evidence="2" id="KW-0472">Membrane</keyword>
<gene>
    <name evidence="3" type="ORF">B9Z19DRAFT_1071414</name>
</gene>
<proteinExistence type="predicted"/>
<accession>A0A2T7A807</accession>
<keyword evidence="2" id="KW-0812">Transmembrane</keyword>
<name>A0A2T7A807_TUBBO</name>